<dbReference type="SUPFAM" id="SSF111283">
    <property type="entry name" value="Putative modulator of DNA gyrase, PmbA/TldD"/>
    <property type="match status" value="1"/>
</dbReference>
<dbReference type="PANTHER" id="PTHR30624">
    <property type="entry name" value="UNCHARACTERIZED PROTEIN TLDD AND PMBA"/>
    <property type="match status" value="1"/>
</dbReference>
<sequence length="420" mass="47705">MTEIYRDTVIYSEKIVELAYRDGSMELNKLSAKVIGYRANVNGCWYIVSMQNGDDPSILREKLDRKIRYDYICGEFAEAELFKGHVEIGREFPDEDELHSEIKNLCLETKALEDVRCEAVLTMRNTSKVIERENGDRAVEHRKIIDIEISMLGKTVYGVPFLAASRRALIPWSKTDVIKILDGIFRETHDKLRSSSGVKGLKPYLYGKTSIVLSKQSTAMLIHEISHLLDASHIYSAKVIGTQLASKDVELYDDPHDYEAPSIRFFDDEGVRTRKRSLIEEGVVRDLHHTRVTAKSFGSEPGSAYGLFSRPIPFHSVLILKPGDWKDKEIIEETRNGFYVNEISMATLEKGYIRLIPEMLYLIENGELKESVAAHEIKIPFIALRSINAISRDLGLNISIEKGFIVAEKAPTIRLEGYIS</sequence>
<dbReference type="BioCyc" id="IAGG583356:GHAH-1815-MONOMER"/>
<dbReference type="InterPro" id="IPR045569">
    <property type="entry name" value="Metalloprtase-TldD/E_C"/>
</dbReference>
<dbReference type="InterPro" id="IPR036059">
    <property type="entry name" value="TldD/PmbA_sf"/>
</dbReference>
<dbReference type="GO" id="GO:0005829">
    <property type="term" value="C:cytosol"/>
    <property type="evidence" value="ECO:0007669"/>
    <property type="project" value="TreeGrafter"/>
</dbReference>
<evidence type="ECO:0000259" key="2">
    <source>
        <dbReference type="Pfam" id="PF19289"/>
    </source>
</evidence>
<accession>E0SSN9</accession>
<gene>
    <name evidence="3" type="ordered locus">Igag_1827</name>
</gene>
<keyword evidence="4" id="KW-1185">Reference proteome</keyword>
<dbReference type="GO" id="GO:0006508">
    <property type="term" value="P:proteolysis"/>
    <property type="evidence" value="ECO:0007669"/>
    <property type="project" value="InterPro"/>
</dbReference>
<proteinExistence type="inferred from homology"/>
<reference evidence="3 4" key="1">
    <citation type="journal article" date="2010" name="Stand. Genomic Sci.">
        <title>Complete genome sequence of Ignisphaera aggregans type strain (AQ1.S1).</title>
        <authorList>
            <person name="Goker M."/>
            <person name="Held B."/>
            <person name="Lapidus A."/>
            <person name="Nolan M."/>
            <person name="Spring S."/>
            <person name="Yasawong M."/>
            <person name="Lucas S."/>
            <person name="Glavina Del Rio T."/>
            <person name="Tice H."/>
            <person name="Cheng J.F."/>
            <person name="Goodwin L."/>
            <person name="Tapia R."/>
            <person name="Pitluck S."/>
            <person name="Liolios K."/>
            <person name="Ivanova N."/>
            <person name="Mavromatis K."/>
            <person name="Mikhailova N."/>
            <person name="Pati A."/>
            <person name="Chen A."/>
            <person name="Palaniappan K."/>
            <person name="Brambilla E."/>
            <person name="Land M."/>
            <person name="Hauser L."/>
            <person name="Chang Y.J."/>
            <person name="Jeffries C.D."/>
            <person name="Brettin T."/>
            <person name="Detter J.C."/>
            <person name="Han C."/>
            <person name="Rohde M."/>
            <person name="Sikorski J."/>
            <person name="Woyke T."/>
            <person name="Bristow J."/>
            <person name="Eisen J.A."/>
            <person name="Markowitz V."/>
            <person name="Hugenholtz P."/>
            <person name="Kyrpides N.C."/>
            <person name="Klenk H.P."/>
        </authorList>
    </citation>
    <scope>NUCLEOTIDE SEQUENCE [LARGE SCALE GENOMIC DNA]</scope>
    <source>
        <strain evidence="4">DSM 17230 / JCM 13409 / AQ1.S1</strain>
    </source>
</reference>
<comment type="similarity">
    <text evidence="1">Belongs to the peptidase U62 family.</text>
</comment>
<evidence type="ECO:0000256" key="1">
    <source>
        <dbReference type="ARBA" id="ARBA00005836"/>
    </source>
</evidence>
<evidence type="ECO:0000313" key="4">
    <source>
        <dbReference type="Proteomes" id="UP000001304"/>
    </source>
</evidence>
<dbReference type="KEGG" id="iag:Igag_1827"/>
<evidence type="ECO:0000313" key="3">
    <source>
        <dbReference type="EMBL" id="ADM28624.1"/>
    </source>
</evidence>
<name>E0SSN9_IGNAA</name>
<dbReference type="InterPro" id="IPR051463">
    <property type="entry name" value="Peptidase_U62_metallo"/>
</dbReference>
<organism evidence="3 4">
    <name type="scientific">Ignisphaera aggregans (strain DSM 17230 / JCM 13409 / AQ1.S1)</name>
    <dbReference type="NCBI Taxonomy" id="583356"/>
    <lineage>
        <taxon>Archaea</taxon>
        <taxon>Thermoproteota</taxon>
        <taxon>Thermoprotei</taxon>
        <taxon>Desulfurococcales</taxon>
        <taxon>Desulfurococcaceae</taxon>
        <taxon>Ignisphaera</taxon>
    </lineage>
</organism>
<dbReference type="GO" id="GO:0008237">
    <property type="term" value="F:metallopeptidase activity"/>
    <property type="evidence" value="ECO:0007669"/>
    <property type="project" value="InterPro"/>
</dbReference>
<dbReference type="EMBL" id="CP002098">
    <property type="protein sequence ID" value="ADM28624.1"/>
    <property type="molecule type" value="Genomic_DNA"/>
</dbReference>
<dbReference type="HOGENOM" id="CLU_699462_0_0_2"/>
<dbReference type="AlphaFoldDB" id="E0SSN9"/>
<feature type="domain" description="Metalloprotease TldD/E C-terminal" evidence="2">
    <location>
        <begin position="207"/>
        <end position="416"/>
    </location>
</feature>
<dbReference type="Proteomes" id="UP000001304">
    <property type="component" value="Chromosome"/>
</dbReference>
<protein>
    <submittedName>
        <fullName evidence="3">Peptidase U62 modulator of DNA gyrase</fullName>
    </submittedName>
</protein>
<dbReference type="Pfam" id="PF19289">
    <property type="entry name" value="PmbA_TldD_3rd"/>
    <property type="match status" value="1"/>
</dbReference>
<dbReference type="PANTHER" id="PTHR30624:SF0">
    <property type="entry name" value="METALLOPROTEASE SLR0863"/>
    <property type="match status" value="1"/>
</dbReference>
<dbReference type="STRING" id="583356.Igag_1827"/>